<dbReference type="AlphaFoldDB" id="A0A2U3L2Q2"/>
<accession>A0A2U3L2Q2</accession>
<organism evidence="1 2">
    <name type="scientific">Candidatus Sulfotelmatobacter kueseliae</name>
    <dbReference type="NCBI Taxonomy" id="2042962"/>
    <lineage>
        <taxon>Bacteria</taxon>
        <taxon>Pseudomonadati</taxon>
        <taxon>Acidobacteriota</taxon>
        <taxon>Terriglobia</taxon>
        <taxon>Terriglobales</taxon>
        <taxon>Candidatus Korobacteraceae</taxon>
        <taxon>Candidatus Sulfotelmatobacter</taxon>
    </lineage>
</organism>
<reference evidence="2" key="1">
    <citation type="submission" date="2018-02" db="EMBL/GenBank/DDBJ databases">
        <authorList>
            <person name="Hausmann B."/>
        </authorList>
    </citation>
    <scope>NUCLEOTIDE SEQUENCE [LARGE SCALE GENOMIC DNA]</scope>
    <source>
        <strain evidence="2">Peat soil MAG SbA1</strain>
    </source>
</reference>
<name>A0A2U3L2Q2_9BACT</name>
<dbReference type="EMBL" id="OMOD01000160">
    <property type="protein sequence ID" value="SPF46204.1"/>
    <property type="molecule type" value="Genomic_DNA"/>
</dbReference>
<dbReference type="Proteomes" id="UP000238701">
    <property type="component" value="Unassembled WGS sequence"/>
</dbReference>
<gene>
    <name evidence="1" type="ORF">SBA1_640012</name>
</gene>
<evidence type="ECO:0000313" key="2">
    <source>
        <dbReference type="Proteomes" id="UP000238701"/>
    </source>
</evidence>
<sequence>MLHSGRRQDEDRLFDRVASFRTTNLRSQARKEHEYEFRFDSKDICYAVGLSFFRSWFYGCRLNHSCNSAKFAGCKRHP</sequence>
<protein>
    <submittedName>
        <fullName evidence="1">Uncharacterized protein</fullName>
    </submittedName>
</protein>
<evidence type="ECO:0000313" key="1">
    <source>
        <dbReference type="EMBL" id="SPF46204.1"/>
    </source>
</evidence>
<proteinExistence type="predicted"/>